<dbReference type="EMBL" id="NPBV01000021">
    <property type="protein sequence ID" value="PAD20761.1"/>
    <property type="molecule type" value="Genomic_DNA"/>
</dbReference>
<dbReference type="InterPro" id="IPR011008">
    <property type="entry name" value="Dimeric_a/b-barrel"/>
</dbReference>
<dbReference type="GO" id="GO:0043565">
    <property type="term" value="F:sequence-specific DNA binding"/>
    <property type="evidence" value="ECO:0007669"/>
    <property type="project" value="InterPro"/>
</dbReference>
<evidence type="ECO:0000256" key="2">
    <source>
        <dbReference type="ARBA" id="ARBA00023125"/>
    </source>
</evidence>
<proteinExistence type="predicted"/>
<dbReference type="InterPro" id="IPR019887">
    <property type="entry name" value="Tscrpt_reg_AsnC/Lrp_C"/>
</dbReference>
<dbReference type="SUPFAM" id="SSF46785">
    <property type="entry name" value="Winged helix' DNA-binding domain"/>
    <property type="match status" value="1"/>
</dbReference>
<dbReference type="GO" id="GO:0043200">
    <property type="term" value="P:response to amino acid"/>
    <property type="evidence" value="ECO:0007669"/>
    <property type="project" value="TreeGrafter"/>
</dbReference>
<dbReference type="PANTHER" id="PTHR30154:SF55">
    <property type="entry name" value="HTH-TYPE TRANSCRIPTIONAL REGULATOR LRPB"/>
    <property type="match status" value="1"/>
</dbReference>
<evidence type="ECO:0000313" key="5">
    <source>
        <dbReference type="EMBL" id="PAD20761.1"/>
    </source>
</evidence>
<name>A0A268A9F5_9BACI</name>
<organism evidence="5 6">
    <name type="scientific">Terribacillus saccharophilus</name>
    <dbReference type="NCBI Taxonomy" id="361277"/>
    <lineage>
        <taxon>Bacteria</taxon>
        <taxon>Bacillati</taxon>
        <taxon>Bacillota</taxon>
        <taxon>Bacilli</taxon>
        <taxon>Bacillales</taxon>
        <taxon>Bacillaceae</taxon>
        <taxon>Terribacillus</taxon>
    </lineage>
</organism>
<feature type="domain" description="HTH asnC-type" evidence="4">
    <location>
        <begin position="1"/>
        <end position="62"/>
    </location>
</feature>
<dbReference type="SUPFAM" id="SSF54909">
    <property type="entry name" value="Dimeric alpha+beta barrel"/>
    <property type="match status" value="1"/>
</dbReference>
<comment type="caution">
    <text evidence="5">The sequence shown here is derived from an EMBL/GenBank/DDBJ whole genome shotgun (WGS) entry which is preliminary data.</text>
</comment>
<sequence>MDSTDKKILEELSINGRISMKELGEKVNMSGAAVAIRVAKLEDNKIITGYSINIDQTKLNCHMHVFMNIYLNDISHKPFLEWLKTKEHLVLNSYKVSGDSCYLLECRFQSNECLDEFLIELNKYATYRLSTVIKSLKS</sequence>
<dbReference type="PRINTS" id="PR00033">
    <property type="entry name" value="HTHASNC"/>
</dbReference>
<dbReference type="PANTHER" id="PTHR30154">
    <property type="entry name" value="LEUCINE-RESPONSIVE REGULATORY PROTEIN"/>
    <property type="match status" value="1"/>
</dbReference>
<dbReference type="GO" id="GO:0005829">
    <property type="term" value="C:cytosol"/>
    <property type="evidence" value="ECO:0007669"/>
    <property type="project" value="TreeGrafter"/>
</dbReference>
<evidence type="ECO:0000256" key="3">
    <source>
        <dbReference type="ARBA" id="ARBA00023163"/>
    </source>
</evidence>
<evidence type="ECO:0000313" key="6">
    <source>
        <dbReference type="Proteomes" id="UP000216013"/>
    </source>
</evidence>
<dbReference type="AlphaFoldDB" id="A0A268A9F5"/>
<keyword evidence="1" id="KW-0805">Transcription regulation</keyword>
<dbReference type="Proteomes" id="UP000216013">
    <property type="component" value="Unassembled WGS sequence"/>
</dbReference>
<evidence type="ECO:0000256" key="1">
    <source>
        <dbReference type="ARBA" id="ARBA00023015"/>
    </source>
</evidence>
<dbReference type="InterPro" id="IPR000485">
    <property type="entry name" value="AsnC-type_HTH_dom"/>
</dbReference>
<protein>
    <submittedName>
        <fullName evidence="5">Transcriptional regulator</fullName>
    </submittedName>
</protein>
<dbReference type="Gene3D" id="3.30.70.920">
    <property type="match status" value="1"/>
</dbReference>
<accession>A0A268A9F5</accession>
<dbReference type="Gene3D" id="1.10.10.10">
    <property type="entry name" value="Winged helix-like DNA-binding domain superfamily/Winged helix DNA-binding domain"/>
    <property type="match status" value="1"/>
</dbReference>
<reference evidence="5 6" key="1">
    <citation type="submission" date="2017-07" db="EMBL/GenBank/DDBJ databases">
        <title>Isolation and whole genome analysis of endospore-forming bacteria from heroin.</title>
        <authorList>
            <person name="Kalinowski J."/>
            <person name="Ahrens B."/>
            <person name="Al-Dilaimi A."/>
            <person name="Winkler A."/>
            <person name="Wibberg D."/>
            <person name="Schleenbecker U."/>
            <person name="Ruckert C."/>
            <person name="Wolfel R."/>
            <person name="Grass G."/>
        </authorList>
    </citation>
    <scope>NUCLEOTIDE SEQUENCE [LARGE SCALE GENOMIC DNA]</scope>
    <source>
        <strain evidence="5 6">7528</strain>
    </source>
</reference>
<dbReference type="Pfam" id="PF13404">
    <property type="entry name" value="HTH_AsnC-type"/>
    <property type="match status" value="1"/>
</dbReference>
<evidence type="ECO:0000259" key="4">
    <source>
        <dbReference type="PROSITE" id="PS50956"/>
    </source>
</evidence>
<dbReference type="InterPro" id="IPR036390">
    <property type="entry name" value="WH_DNA-bd_sf"/>
</dbReference>
<keyword evidence="2" id="KW-0238">DNA-binding</keyword>
<dbReference type="SMART" id="SM00344">
    <property type="entry name" value="HTH_ASNC"/>
    <property type="match status" value="1"/>
</dbReference>
<keyword evidence="3" id="KW-0804">Transcription</keyword>
<gene>
    <name evidence="5" type="ORF">CHH64_12725</name>
</gene>
<dbReference type="InterPro" id="IPR019888">
    <property type="entry name" value="Tscrpt_reg_AsnC-like"/>
</dbReference>
<dbReference type="InterPro" id="IPR036388">
    <property type="entry name" value="WH-like_DNA-bd_sf"/>
</dbReference>
<dbReference type="PROSITE" id="PS50956">
    <property type="entry name" value="HTH_ASNC_2"/>
    <property type="match status" value="1"/>
</dbReference>
<dbReference type="RefSeq" id="WP_095230009.1">
    <property type="nucleotide sequence ID" value="NZ_NPBM01000044.1"/>
</dbReference>
<dbReference type="Pfam" id="PF01037">
    <property type="entry name" value="AsnC_trans_reg"/>
    <property type="match status" value="1"/>
</dbReference>